<feature type="compositionally biased region" description="Pro residues" evidence="1">
    <location>
        <begin position="46"/>
        <end position="60"/>
    </location>
</feature>
<reference evidence="2 3" key="1">
    <citation type="submission" date="2020-02" db="EMBL/GenBank/DDBJ databases">
        <title>Draft genome sequence of Haematococcus lacustris strain NIES-144.</title>
        <authorList>
            <person name="Morimoto D."/>
            <person name="Nakagawa S."/>
            <person name="Yoshida T."/>
            <person name="Sawayama S."/>
        </authorList>
    </citation>
    <scope>NUCLEOTIDE SEQUENCE [LARGE SCALE GENOMIC DNA]</scope>
    <source>
        <strain evidence="2 3">NIES-144</strain>
    </source>
</reference>
<dbReference type="Proteomes" id="UP000485058">
    <property type="component" value="Unassembled WGS sequence"/>
</dbReference>
<proteinExistence type="predicted"/>
<evidence type="ECO:0000313" key="2">
    <source>
        <dbReference type="EMBL" id="GFH23124.1"/>
    </source>
</evidence>
<dbReference type="AlphaFoldDB" id="A0A699ZWS0"/>
<comment type="caution">
    <text evidence="2">The sequence shown here is derived from an EMBL/GenBank/DDBJ whole genome shotgun (WGS) entry which is preliminary data.</text>
</comment>
<evidence type="ECO:0000313" key="3">
    <source>
        <dbReference type="Proteomes" id="UP000485058"/>
    </source>
</evidence>
<name>A0A699ZWS0_HAELA</name>
<dbReference type="EMBL" id="BLLF01002197">
    <property type="protein sequence ID" value="GFH23124.1"/>
    <property type="molecule type" value="Genomic_DNA"/>
</dbReference>
<accession>A0A699ZWS0</accession>
<organism evidence="2 3">
    <name type="scientific">Haematococcus lacustris</name>
    <name type="common">Green alga</name>
    <name type="synonym">Haematococcus pluvialis</name>
    <dbReference type="NCBI Taxonomy" id="44745"/>
    <lineage>
        <taxon>Eukaryota</taxon>
        <taxon>Viridiplantae</taxon>
        <taxon>Chlorophyta</taxon>
        <taxon>core chlorophytes</taxon>
        <taxon>Chlorophyceae</taxon>
        <taxon>CS clade</taxon>
        <taxon>Chlamydomonadales</taxon>
        <taxon>Haematococcaceae</taxon>
        <taxon>Haematococcus</taxon>
    </lineage>
</organism>
<gene>
    <name evidence="2" type="ORF">HaLaN_20686</name>
</gene>
<protein>
    <submittedName>
        <fullName evidence="2">Uncharacterized protein</fullName>
    </submittedName>
</protein>
<feature type="region of interest" description="Disordered" evidence="1">
    <location>
        <begin position="46"/>
        <end position="85"/>
    </location>
</feature>
<evidence type="ECO:0000256" key="1">
    <source>
        <dbReference type="SAM" id="MobiDB-lite"/>
    </source>
</evidence>
<sequence length="213" mass="22372">MPRILAPGTYTVHASAKGFKTNTAQLAIPQSGAGLVHDFMLSPVVPWPPTPPSPAQPPPHTNNSAQDHHARHTPPLPLGESPASKLCRPFPASPPCLPSRVSPLTSDLRVCMLTLQGQHAAGKQLGGGGVDFNPWGRLVERSASQLDELSPGFPGPHLAPAPAVGLVPGMAPPAGCHQSSVRSDCHQDADAAAVISASSWTNWYHRFCRALVK</sequence>
<keyword evidence="3" id="KW-1185">Reference proteome</keyword>